<evidence type="ECO:0008006" key="4">
    <source>
        <dbReference type="Google" id="ProtNLM"/>
    </source>
</evidence>
<reference evidence="2 3" key="1">
    <citation type="submission" date="2023-07" db="EMBL/GenBank/DDBJ databases">
        <title>Sorghum-associated microbial communities from plants grown in Nebraska, USA.</title>
        <authorList>
            <person name="Schachtman D."/>
        </authorList>
    </citation>
    <scope>NUCLEOTIDE SEQUENCE [LARGE SCALE GENOMIC DNA]</scope>
    <source>
        <strain evidence="2 3">CC258</strain>
    </source>
</reference>
<name>A0ABU1NWI1_9BACL</name>
<protein>
    <recommendedName>
        <fullName evidence="4">KOW domain-containing protein</fullName>
    </recommendedName>
</protein>
<evidence type="ECO:0000313" key="3">
    <source>
        <dbReference type="Proteomes" id="UP001267290"/>
    </source>
</evidence>
<evidence type="ECO:0000256" key="1">
    <source>
        <dbReference type="SAM" id="Phobius"/>
    </source>
</evidence>
<proteinExistence type="predicted"/>
<dbReference type="EMBL" id="JAVDSB010000004">
    <property type="protein sequence ID" value="MDR6551659.1"/>
    <property type="molecule type" value="Genomic_DNA"/>
</dbReference>
<feature type="transmembrane region" description="Helical" evidence="1">
    <location>
        <begin position="52"/>
        <end position="72"/>
    </location>
</feature>
<organism evidence="2 3">
    <name type="scientific">Paenibacillus qinlingensis</name>
    <dbReference type="NCBI Taxonomy" id="1837343"/>
    <lineage>
        <taxon>Bacteria</taxon>
        <taxon>Bacillati</taxon>
        <taxon>Bacillota</taxon>
        <taxon>Bacilli</taxon>
        <taxon>Bacillales</taxon>
        <taxon>Paenibacillaceae</taxon>
        <taxon>Paenibacillus</taxon>
    </lineage>
</organism>
<evidence type="ECO:0000313" key="2">
    <source>
        <dbReference type="EMBL" id="MDR6551659.1"/>
    </source>
</evidence>
<keyword evidence="1" id="KW-0812">Transmembrane</keyword>
<sequence>MMRSDSYLICKKYLNREVMIQTTHGTYKGTIVKVDGQQVYLKQKRTGKKAHISFLPFLIPLVLFDLLAIFLVDTARPFSPCRLF</sequence>
<keyword evidence="3" id="KW-1185">Reference proteome</keyword>
<keyword evidence="1" id="KW-0472">Membrane</keyword>
<accession>A0ABU1NWI1</accession>
<keyword evidence="1" id="KW-1133">Transmembrane helix</keyword>
<gene>
    <name evidence="2" type="ORF">J2736_002848</name>
</gene>
<dbReference type="Proteomes" id="UP001267290">
    <property type="component" value="Unassembled WGS sequence"/>
</dbReference>
<comment type="caution">
    <text evidence="2">The sequence shown here is derived from an EMBL/GenBank/DDBJ whole genome shotgun (WGS) entry which is preliminary data.</text>
</comment>